<dbReference type="OrthoDB" id="3251181at2759"/>
<feature type="non-terminal residue" evidence="2">
    <location>
        <position position="60"/>
    </location>
</feature>
<reference evidence="2" key="1">
    <citation type="journal article" date="2020" name="New Phytol.">
        <title>Comparative genomics reveals dynamic genome evolution in host specialist ectomycorrhizal fungi.</title>
        <authorList>
            <person name="Lofgren L.A."/>
            <person name="Nguyen N.H."/>
            <person name="Vilgalys R."/>
            <person name="Ruytinx J."/>
            <person name="Liao H.L."/>
            <person name="Branco S."/>
            <person name="Kuo A."/>
            <person name="LaButti K."/>
            <person name="Lipzen A."/>
            <person name="Andreopoulos W."/>
            <person name="Pangilinan J."/>
            <person name="Riley R."/>
            <person name="Hundley H."/>
            <person name="Na H."/>
            <person name="Barry K."/>
            <person name="Grigoriev I.V."/>
            <person name="Stajich J.E."/>
            <person name="Kennedy P.G."/>
        </authorList>
    </citation>
    <scope>NUCLEOTIDE SEQUENCE</scope>
    <source>
        <strain evidence="2">FC423</strain>
    </source>
</reference>
<dbReference type="AlphaFoldDB" id="A0A9P7FFG0"/>
<evidence type="ECO:0000313" key="3">
    <source>
        <dbReference type="Proteomes" id="UP000823399"/>
    </source>
</evidence>
<dbReference type="GeneID" id="64692827"/>
<keyword evidence="3" id="KW-1185">Reference proteome</keyword>
<sequence>ELFNSGASRHMSSYRDLFQDFISIAPKPITTVDRHTFEAMGKGNIQITLPNGQSQTRILL</sequence>
<dbReference type="EMBL" id="JABBWM010000009">
    <property type="protein sequence ID" value="KAG2114729.1"/>
    <property type="molecule type" value="Genomic_DNA"/>
</dbReference>
<dbReference type="RefSeq" id="XP_041296677.1">
    <property type="nucleotide sequence ID" value="XM_041430568.1"/>
</dbReference>
<gene>
    <name evidence="2" type="ORF">F5147DRAFT_559718</name>
</gene>
<proteinExistence type="predicted"/>
<dbReference type="InterPro" id="IPR054722">
    <property type="entry name" value="PolX-like_BBD"/>
</dbReference>
<evidence type="ECO:0000313" key="2">
    <source>
        <dbReference type="EMBL" id="KAG2114729.1"/>
    </source>
</evidence>
<accession>A0A9P7FFG0</accession>
<dbReference type="Pfam" id="PF22936">
    <property type="entry name" value="Pol_BBD"/>
    <property type="match status" value="1"/>
</dbReference>
<dbReference type="Proteomes" id="UP000823399">
    <property type="component" value="Unassembled WGS sequence"/>
</dbReference>
<comment type="caution">
    <text evidence="2">The sequence shown here is derived from an EMBL/GenBank/DDBJ whole genome shotgun (WGS) entry which is preliminary data.</text>
</comment>
<feature type="domain" description="Retrovirus-related Pol polyprotein from transposon TNT 1-94-like beta-barrel" evidence="1">
    <location>
        <begin position="3"/>
        <end position="56"/>
    </location>
</feature>
<name>A0A9P7FFG0_9AGAM</name>
<protein>
    <recommendedName>
        <fullName evidence="1">Retrovirus-related Pol polyprotein from transposon TNT 1-94-like beta-barrel domain-containing protein</fullName>
    </recommendedName>
</protein>
<organism evidence="2 3">
    <name type="scientific">Suillus discolor</name>
    <dbReference type="NCBI Taxonomy" id="1912936"/>
    <lineage>
        <taxon>Eukaryota</taxon>
        <taxon>Fungi</taxon>
        <taxon>Dikarya</taxon>
        <taxon>Basidiomycota</taxon>
        <taxon>Agaricomycotina</taxon>
        <taxon>Agaricomycetes</taxon>
        <taxon>Agaricomycetidae</taxon>
        <taxon>Boletales</taxon>
        <taxon>Suillineae</taxon>
        <taxon>Suillaceae</taxon>
        <taxon>Suillus</taxon>
    </lineage>
</organism>
<evidence type="ECO:0000259" key="1">
    <source>
        <dbReference type="Pfam" id="PF22936"/>
    </source>
</evidence>
<feature type="non-terminal residue" evidence="2">
    <location>
        <position position="1"/>
    </location>
</feature>